<evidence type="ECO:0000313" key="2">
    <source>
        <dbReference type="Proteomes" id="UP000594014"/>
    </source>
</evidence>
<proteinExistence type="predicted"/>
<keyword evidence="2" id="KW-1185">Reference proteome</keyword>
<name>A0ACD1AI29_9FIRM</name>
<protein>
    <submittedName>
        <fullName evidence="1">UPF0182 family protein</fullName>
    </submittedName>
</protein>
<dbReference type="EMBL" id="CP042469">
    <property type="protein sequence ID" value="QOX65968.1"/>
    <property type="molecule type" value="Genomic_DNA"/>
</dbReference>
<dbReference type="Proteomes" id="UP000594014">
    <property type="component" value="Chromosome"/>
</dbReference>
<sequence length="972" mass="109848">MVVAAGFGGLVNFATDYLWFKELGYTSVFFKQLITQLEIGIPSFLIIMVLTYFYLRVLKRGYYKRVDTVDAPAVSEKTLNRISLGLGAAFGVLVTITTVTGLWFQILKYFNSSSFGVKDPIFGLDVSFYIFRLEFITQLNQIAIGIVLAFAALTLIYYFILLSMRRPKIFDQQANAQTNYSEYGEDGQSYRNNNNFGNAFNGLFGEAFGKFGQSFNGGQGFGGGGQSPFGNSSKNSSSKLNNENLKELLHIASNQLTVLGVIFFLMVGANFFLRQYDLLYSHTGVLYGAGFTDINVTLWVYRAMIVLSILAAIFFALGIKRKKYKMVFTVPIIMIILGAIGTGAAIGVQNLVVSPDEINKESQYLQNNITFTQYAYDLQGVTIKNFPATNSLTKQDIANNMGTIQNIRINDYEPAKKFYNQTQSIRPYYSFDGVDVDRYMINGEYTQTFLSAREIDETKIRQEWLNKHLKYTHGYGITLSRVDKVTASGQPDMLIDSIPPVSDVEEIDITRPEIYFGELTGNYILVKTNEEEFDYPSRGEEEDNVYTTYQGDAGIKLSFLNRALFAIKEQSLKLLVSTNITNESRIIINRNIMERAQKIMPFLQYDADPYIVTVDGKLYWIIDAYTTSSYYPYSEPYDLMRSNMNYIRNSVKVVVDAYNGDTSYYLVNDEDPIAATYAKIYPKLFKNFEEMPESLKAHIRYPNAMFNIQANVYKRYHMNDVKVFYQGEDLWDISNEIFGTEEVQMTPNYYVMKLPGESDVEFINSIPYTPSGKRNMTGLLVARNDGPHYGQLVLYQMPKDSFVDGPMQIESQIDQSPEISKEFSLWNSSGSTYIRGNLFIIPIENSLVYVEPVYLEASNTGSLPEVKRVIVAYGGRIAYEPTLGAALDSLFGAGTGTPAAPGEEPQEQPGGAHTSDELIRLANEAFENATRAQQNGDWSSYGQYLNQLKDYLNQLMPQETNDLDQQIPTDEQ</sequence>
<evidence type="ECO:0000313" key="1">
    <source>
        <dbReference type="EMBL" id="QOX65968.1"/>
    </source>
</evidence>
<gene>
    <name evidence="1" type="ORF">FRZ06_15610</name>
</gene>
<organism evidence="1 2">
    <name type="scientific">Anoxybacterium hadale</name>
    <dbReference type="NCBI Taxonomy" id="3408580"/>
    <lineage>
        <taxon>Bacteria</taxon>
        <taxon>Bacillati</taxon>
        <taxon>Bacillota</taxon>
        <taxon>Clostridia</taxon>
        <taxon>Peptostreptococcales</taxon>
        <taxon>Anaerovoracaceae</taxon>
        <taxon>Anoxybacterium</taxon>
    </lineage>
</organism>
<reference evidence="1" key="1">
    <citation type="submission" date="2019-08" db="EMBL/GenBank/DDBJ databases">
        <title>Genome sequence of Clostridiales bacterium MT110.</title>
        <authorList>
            <person name="Cao J."/>
        </authorList>
    </citation>
    <scope>NUCLEOTIDE SEQUENCE</scope>
    <source>
        <strain evidence="1">MT110</strain>
    </source>
</reference>
<accession>A0ACD1AI29</accession>